<dbReference type="Proteomes" id="UP001497680">
    <property type="component" value="Unassembled WGS sequence"/>
</dbReference>
<reference evidence="1 2" key="1">
    <citation type="journal article" date="2022" name="New Phytol.">
        <title>Ecological generalism drives hyperdiversity of secondary metabolite gene clusters in xylarialean endophytes.</title>
        <authorList>
            <person name="Franco M.E.E."/>
            <person name="Wisecaver J.H."/>
            <person name="Arnold A.E."/>
            <person name="Ju Y.M."/>
            <person name="Slot J.C."/>
            <person name="Ahrendt S."/>
            <person name="Moore L.P."/>
            <person name="Eastman K.E."/>
            <person name="Scott K."/>
            <person name="Konkel Z."/>
            <person name="Mondo S.J."/>
            <person name="Kuo A."/>
            <person name="Hayes R.D."/>
            <person name="Haridas S."/>
            <person name="Andreopoulos B."/>
            <person name="Riley R."/>
            <person name="LaButti K."/>
            <person name="Pangilinan J."/>
            <person name="Lipzen A."/>
            <person name="Amirebrahimi M."/>
            <person name="Yan J."/>
            <person name="Adam C."/>
            <person name="Keymanesh K."/>
            <person name="Ng V."/>
            <person name="Louie K."/>
            <person name="Northen T."/>
            <person name="Drula E."/>
            <person name="Henrissat B."/>
            <person name="Hsieh H.M."/>
            <person name="Youens-Clark K."/>
            <person name="Lutzoni F."/>
            <person name="Miadlikowska J."/>
            <person name="Eastwood D.C."/>
            <person name="Hamelin R.C."/>
            <person name="Grigoriev I.V."/>
            <person name="U'Ren J.M."/>
        </authorList>
    </citation>
    <scope>NUCLEOTIDE SEQUENCE [LARGE SCALE GENOMIC DNA]</scope>
    <source>
        <strain evidence="1 2">ER1909</strain>
    </source>
</reference>
<comment type="caution">
    <text evidence="1">The sequence shown here is derived from an EMBL/GenBank/DDBJ whole genome shotgun (WGS) entry which is preliminary data.</text>
</comment>
<gene>
    <name evidence="1" type="ORF">F4821DRAFT_77056</name>
</gene>
<evidence type="ECO:0000313" key="1">
    <source>
        <dbReference type="EMBL" id="KAI6093193.1"/>
    </source>
</evidence>
<protein>
    <submittedName>
        <fullName evidence="1">Uncharacterized protein</fullName>
    </submittedName>
</protein>
<dbReference type="EMBL" id="MU394281">
    <property type="protein sequence ID" value="KAI6093193.1"/>
    <property type="molecule type" value="Genomic_DNA"/>
</dbReference>
<proteinExistence type="predicted"/>
<keyword evidence="2" id="KW-1185">Reference proteome</keyword>
<accession>A0ACC0DKJ6</accession>
<sequence>MVLFLVVAIDGIAVVIGVSIVLNLILFFAFTPSVVVSVWRVSNIVLISPVDESVGAVSVGVGRRFSSVRGSDSDRGRVHRQAVCELHFARCVSSPAAVPPRSMFRCAALVLSCSYQVPPGANLKRSHGTRPASYPDATSVTVPCACAAVPCMMYDVRYLEKAIKNSSAIIFSSFSCMRFLHFCTFALWHLCLCASFSCALWPCACARAKRTRKPQVFPSWQPSCDGHSSSPNTLIPYPYTNSSLATHHLHCRS</sequence>
<name>A0ACC0DKJ6_9PEZI</name>
<organism evidence="1 2">
    <name type="scientific">Hypoxylon rubiginosum</name>
    <dbReference type="NCBI Taxonomy" id="110542"/>
    <lineage>
        <taxon>Eukaryota</taxon>
        <taxon>Fungi</taxon>
        <taxon>Dikarya</taxon>
        <taxon>Ascomycota</taxon>
        <taxon>Pezizomycotina</taxon>
        <taxon>Sordariomycetes</taxon>
        <taxon>Xylariomycetidae</taxon>
        <taxon>Xylariales</taxon>
        <taxon>Hypoxylaceae</taxon>
        <taxon>Hypoxylon</taxon>
    </lineage>
</organism>
<evidence type="ECO:0000313" key="2">
    <source>
        <dbReference type="Proteomes" id="UP001497680"/>
    </source>
</evidence>